<dbReference type="AlphaFoldDB" id="A0A645H4S0"/>
<organism evidence="1">
    <name type="scientific">bioreactor metagenome</name>
    <dbReference type="NCBI Taxonomy" id="1076179"/>
    <lineage>
        <taxon>unclassified sequences</taxon>
        <taxon>metagenomes</taxon>
        <taxon>ecological metagenomes</taxon>
    </lineage>
</organism>
<proteinExistence type="predicted"/>
<protein>
    <submittedName>
        <fullName evidence="1">Uncharacterized protein</fullName>
    </submittedName>
</protein>
<reference evidence="1" key="1">
    <citation type="submission" date="2019-08" db="EMBL/GenBank/DDBJ databases">
        <authorList>
            <person name="Kucharzyk K."/>
            <person name="Murdoch R.W."/>
            <person name="Higgins S."/>
            <person name="Loffler F."/>
        </authorList>
    </citation>
    <scope>NUCLEOTIDE SEQUENCE</scope>
</reference>
<evidence type="ECO:0000313" key="1">
    <source>
        <dbReference type="EMBL" id="MPN33029.1"/>
    </source>
</evidence>
<comment type="caution">
    <text evidence="1">The sequence shown here is derived from an EMBL/GenBank/DDBJ whole genome shotgun (WGS) entry which is preliminary data.</text>
</comment>
<gene>
    <name evidence="1" type="ORF">SDC9_180512</name>
</gene>
<accession>A0A645H4S0</accession>
<dbReference type="EMBL" id="VSSQ01085337">
    <property type="protein sequence ID" value="MPN33029.1"/>
    <property type="molecule type" value="Genomic_DNA"/>
</dbReference>
<sequence length="56" mass="6624">MKYRGRRSPPTVFFKTEERNFEEERKENIDMRDGAHYAFDGHGVRTDGKRSDCGQD</sequence>
<name>A0A645H4S0_9ZZZZ</name>